<protein>
    <submittedName>
        <fullName evidence="1">Glycosyltransferase family 4 protein</fullName>
    </submittedName>
</protein>
<evidence type="ECO:0000313" key="2">
    <source>
        <dbReference type="Proteomes" id="UP000617634"/>
    </source>
</evidence>
<dbReference type="Pfam" id="PF13692">
    <property type="entry name" value="Glyco_trans_1_4"/>
    <property type="match status" value="1"/>
</dbReference>
<reference evidence="1" key="1">
    <citation type="submission" date="2020-11" db="EMBL/GenBank/DDBJ databases">
        <title>Novosphingobium aureum sp. nov., a marine bacterium isolated from sediment of a salt flat.</title>
        <authorList>
            <person name="Yoo Y."/>
            <person name="Kim J.-J."/>
        </authorList>
    </citation>
    <scope>NUCLEOTIDE SEQUENCE</scope>
    <source>
        <strain evidence="1">YJ-S2-02</strain>
    </source>
</reference>
<dbReference type="Proteomes" id="UP000617634">
    <property type="component" value="Unassembled WGS sequence"/>
</dbReference>
<dbReference type="Gene3D" id="3.40.50.2000">
    <property type="entry name" value="Glycogen Phosphorylase B"/>
    <property type="match status" value="1"/>
</dbReference>
<accession>A0A931MMB8</accession>
<name>A0A931MMB8_9SPHN</name>
<dbReference type="SUPFAM" id="SSF53756">
    <property type="entry name" value="UDP-Glycosyltransferase/glycogen phosphorylase"/>
    <property type="match status" value="1"/>
</dbReference>
<dbReference type="EMBL" id="JADZGI010000002">
    <property type="protein sequence ID" value="MBH0113966.1"/>
    <property type="molecule type" value="Genomic_DNA"/>
</dbReference>
<comment type="caution">
    <text evidence="1">The sequence shown here is derived from an EMBL/GenBank/DDBJ whole genome shotgun (WGS) entry which is preliminary data.</text>
</comment>
<dbReference type="RefSeq" id="WP_197164954.1">
    <property type="nucleotide sequence ID" value="NZ_JADZGI010000002.1"/>
</dbReference>
<gene>
    <name evidence="1" type="ORF">I5E68_13545</name>
</gene>
<sequence length="404" mass="44908">MINNQRLLPRVTMIWTRSLDRGPMAGRLRVARAVREAVRSRAITSEHVMCDGNGRRGLGWAMAVLANGLRDLPRYGLLPLQCWIYGSEAEVRALIARIDPDCDVIYLDGVRLLRLLEGLRRRFPDKWIVVDLDDLMSRRMRALLALREPLVPGYLGARLPAPLRRLAGGIAGRLVARFEALTLPRAEARICELADAVVLLSPSDLAELPAGGRARRVAITPTVSHRPHASARLKPGPIRCIFIGSDALTQNRLTIDFLLDVWRRFELPLDLVLFGQQERLLSLPPRVRLEGYVESLDEVYDGRSVLITPSFLRGGIKTKVLEAMSYGTPVIGNSTSFEGVPISGYPLQVEGEEALVSLLRDLGSKRAVLEAAARIGLDHVREHHGAQRFARDWSNVLCLPAEKS</sequence>
<proteinExistence type="predicted"/>
<evidence type="ECO:0000313" key="1">
    <source>
        <dbReference type="EMBL" id="MBH0113966.1"/>
    </source>
</evidence>
<keyword evidence="2" id="KW-1185">Reference proteome</keyword>
<organism evidence="1 2">
    <name type="scientific">Novosphingobium aureum</name>
    <dbReference type="NCBI Taxonomy" id="2792964"/>
    <lineage>
        <taxon>Bacteria</taxon>
        <taxon>Pseudomonadati</taxon>
        <taxon>Pseudomonadota</taxon>
        <taxon>Alphaproteobacteria</taxon>
        <taxon>Sphingomonadales</taxon>
        <taxon>Sphingomonadaceae</taxon>
        <taxon>Novosphingobium</taxon>
    </lineage>
</organism>
<dbReference type="AlphaFoldDB" id="A0A931MMB8"/>